<reference evidence="2" key="1">
    <citation type="journal article" date="2019" name="Int. J. Syst. Evol. Microbiol.">
        <title>The Global Catalogue of Microorganisms (GCM) 10K type strain sequencing project: providing services to taxonomists for standard genome sequencing and annotation.</title>
        <authorList>
            <consortium name="The Broad Institute Genomics Platform"/>
            <consortium name="The Broad Institute Genome Sequencing Center for Infectious Disease"/>
            <person name="Wu L."/>
            <person name="Ma J."/>
        </authorList>
    </citation>
    <scope>NUCLEOTIDE SEQUENCE [LARGE SCALE GENOMIC DNA]</scope>
    <source>
        <strain evidence="2">KCTC 52344</strain>
    </source>
</reference>
<dbReference type="InterPro" id="IPR009060">
    <property type="entry name" value="UBA-like_sf"/>
</dbReference>
<organism evidence="1 2">
    <name type="scientific">Emticicia soli</name>
    <dbReference type="NCBI Taxonomy" id="2027878"/>
    <lineage>
        <taxon>Bacteria</taxon>
        <taxon>Pseudomonadati</taxon>
        <taxon>Bacteroidota</taxon>
        <taxon>Cytophagia</taxon>
        <taxon>Cytophagales</taxon>
        <taxon>Leadbetterellaceae</taxon>
        <taxon>Emticicia</taxon>
    </lineage>
</organism>
<comment type="caution">
    <text evidence="1">The sequence shown here is derived from an EMBL/GenBank/DDBJ whole genome shotgun (WGS) entry which is preliminary data.</text>
</comment>
<name>A0ABW5JEQ2_9BACT</name>
<sequence length="249" mass="29268">MNKDYLEKIKILREKIPVGVTHALKILEKSGGNIDTAQELIKEEYTAILIHKTGVSREIAQHHLLINKFNVETALNSIEKVIYSITELILRRGNNKRDAIKLMLDAIERKIKAEVDKKKESEVYEWFNFELLNTLSPDLFTFAAIAKWLLYEDSEGFDYAVSFHTAIVTEQIETILLLPEIATYIRISRNRKAYFYQKYEHKKRGFMKAYDEIRQDSLYKNAEKAYHDNAELLIETLYNYVKTHIKQFP</sequence>
<evidence type="ECO:0008006" key="3">
    <source>
        <dbReference type="Google" id="ProtNLM"/>
    </source>
</evidence>
<protein>
    <recommendedName>
        <fullName evidence="3">FCD domain-containing protein</fullName>
    </recommendedName>
</protein>
<accession>A0ABW5JEQ2</accession>
<dbReference type="RefSeq" id="WP_340240051.1">
    <property type="nucleotide sequence ID" value="NZ_JBBEWC010000018.1"/>
</dbReference>
<dbReference type="EMBL" id="JBHULC010000027">
    <property type="protein sequence ID" value="MFD2523055.1"/>
    <property type="molecule type" value="Genomic_DNA"/>
</dbReference>
<proteinExistence type="predicted"/>
<gene>
    <name evidence="1" type="ORF">ACFSR2_19315</name>
</gene>
<evidence type="ECO:0000313" key="2">
    <source>
        <dbReference type="Proteomes" id="UP001597510"/>
    </source>
</evidence>
<keyword evidence="2" id="KW-1185">Reference proteome</keyword>
<evidence type="ECO:0000313" key="1">
    <source>
        <dbReference type="EMBL" id="MFD2523055.1"/>
    </source>
</evidence>
<dbReference type="Proteomes" id="UP001597510">
    <property type="component" value="Unassembled WGS sequence"/>
</dbReference>
<dbReference type="SUPFAM" id="SSF46934">
    <property type="entry name" value="UBA-like"/>
    <property type="match status" value="1"/>
</dbReference>